<dbReference type="EMBL" id="JAWDGP010007584">
    <property type="protein sequence ID" value="KAK3712332.1"/>
    <property type="molecule type" value="Genomic_DNA"/>
</dbReference>
<feature type="compositionally biased region" description="Polar residues" evidence="1">
    <location>
        <begin position="104"/>
        <end position="114"/>
    </location>
</feature>
<evidence type="ECO:0000313" key="2">
    <source>
        <dbReference type="EMBL" id="KAK3712332.1"/>
    </source>
</evidence>
<feature type="region of interest" description="Disordered" evidence="1">
    <location>
        <begin position="92"/>
        <end position="114"/>
    </location>
</feature>
<name>A0AAE1CLY9_9GAST</name>
<proteinExistence type="predicted"/>
<reference evidence="2" key="1">
    <citation type="journal article" date="2023" name="G3 (Bethesda)">
        <title>A reference genome for the long-term kleptoplast-retaining sea slug Elysia crispata morphotype clarki.</title>
        <authorList>
            <person name="Eastman K.E."/>
            <person name="Pendleton A.L."/>
            <person name="Shaikh M.A."/>
            <person name="Suttiyut T."/>
            <person name="Ogas R."/>
            <person name="Tomko P."/>
            <person name="Gavelis G."/>
            <person name="Widhalm J.R."/>
            <person name="Wisecaver J.H."/>
        </authorList>
    </citation>
    <scope>NUCLEOTIDE SEQUENCE</scope>
    <source>
        <strain evidence="2">ECLA1</strain>
    </source>
</reference>
<dbReference type="AlphaFoldDB" id="A0AAE1CLY9"/>
<sequence length="114" mass="12902">MLNGSKQDRLLQYASWEQTRSITAVCFMGANKIDYCSMLHGSKQDPPHMMPESARRQLHMETPRASSDTVQGNRFTERMINSVLFQLLLSPPPPKQIEGEEIPQPTNLLSCQPS</sequence>
<accession>A0AAE1CLY9</accession>
<protein>
    <submittedName>
        <fullName evidence="2">Uncharacterized protein</fullName>
    </submittedName>
</protein>
<evidence type="ECO:0000256" key="1">
    <source>
        <dbReference type="SAM" id="MobiDB-lite"/>
    </source>
</evidence>
<keyword evidence="3" id="KW-1185">Reference proteome</keyword>
<feature type="region of interest" description="Disordered" evidence="1">
    <location>
        <begin position="44"/>
        <end position="72"/>
    </location>
</feature>
<gene>
    <name evidence="2" type="ORF">RRG08_002663</name>
</gene>
<evidence type="ECO:0000313" key="3">
    <source>
        <dbReference type="Proteomes" id="UP001283361"/>
    </source>
</evidence>
<organism evidence="2 3">
    <name type="scientific">Elysia crispata</name>
    <name type="common">lettuce slug</name>
    <dbReference type="NCBI Taxonomy" id="231223"/>
    <lineage>
        <taxon>Eukaryota</taxon>
        <taxon>Metazoa</taxon>
        <taxon>Spiralia</taxon>
        <taxon>Lophotrochozoa</taxon>
        <taxon>Mollusca</taxon>
        <taxon>Gastropoda</taxon>
        <taxon>Heterobranchia</taxon>
        <taxon>Euthyneura</taxon>
        <taxon>Panpulmonata</taxon>
        <taxon>Sacoglossa</taxon>
        <taxon>Placobranchoidea</taxon>
        <taxon>Plakobranchidae</taxon>
        <taxon>Elysia</taxon>
    </lineage>
</organism>
<feature type="compositionally biased region" description="Basic and acidic residues" evidence="1">
    <location>
        <begin position="53"/>
        <end position="62"/>
    </location>
</feature>
<dbReference type="Proteomes" id="UP001283361">
    <property type="component" value="Unassembled WGS sequence"/>
</dbReference>
<comment type="caution">
    <text evidence="2">The sequence shown here is derived from an EMBL/GenBank/DDBJ whole genome shotgun (WGS) entry which is preliminary data.</text>
</comment>